<feature type="coiled-coil region" evidence="1">
    <location>
        <begin position="9"/>
        <end position="80"/>
    </location>
</feature>
<keyword evidence="1" id="KW-0175">Coiled coil</keyword>
<feature type="region of interest" description="Disordered" evidence="2">
    <location>
        <begin position="218"/>
        <end position="251"/>
    </location>
</feature>
<keyword evidence="4" id="KW-1185">Reference proteome</keyword>
<dbReference type="AlphaFoldDB" id="A0A699YI98"/>
<evidence type="ECO:0000256" key="1">
    <source>
        <dbReference type="SAM" id="Coils"/>
    </source>
</evidence>
<accession>A0A699YI98</accession>
<feature type="compositionally biased region" description="Basic and acidic residues" evidence="2">
    <location>
        <begin position="239"/>
        <end position="251"/>
    </location>
</feature>
<organism evidence="3 4">
    <name type="scientific">Haematococcus lacustris</name>
    <name type="common">Green alga</name>
    <name type="synonym">Haematococcus pluvialis</name>
    <dbReference type="NCBI Taxonomy" id="44745"/>
    <lineage>
        <taxon>Eukaryota</taxon>
        <taxon>Viridiplantae</taxon>
        <taxon>Chlorophyta</taxon>
        <taxon>core chlorophytes</taxon>
        <taxon>Chlorophyceae</taxon>
        <taxon>CS clade</taxon>
        <taxon>Chlamydomonadales</taxon>
        <taxon>Haematococcaceae</taxon>
        <taxon>Haematococcus</taxon>
    </lineage>
</organism>
<dbReference type="EMBL" id="BLLF01000105">
    <property type="protein sequence ID" value="GFH07598.1"/>
    <property type="molecule type" value="Genomic_DNA"/>
</dbReference>
<comment type="caution">
    <text evidence="3">The sequence shown here is derived from an EMBL/GenBank/DDBJ whole genome shotgun (WGS) entry which is preliminary data.</text>
</comment>
<dbReference type="Proteomes" id="UP000485058">
    <property type="component" value="Unassembled WGS sequence"/>
</dbReference>
<protein>
    <submittedName>
        <fullName evidence="3">Uncharacterized protein</fullName>
    </submittedName>
</protein>
<evidence type="ECO:0000313" key="4">
    <source>
        <dbReference type="Proteomes" id="UP000485058"/>
    </source>
</evidence>
<feature type="region of interest" description="Disordered" evidence="2">
    <location>
        <begin position="268"/>
        <end position="287"/>
    </location>
</feature>
<gene>
    <name evidence="3" type="ORF">HaLaN_02423</name>
</gene>
<name>A0A699YI98_HAELA</name>
<sequence length="317" mass="34025">MLLTWQQALEEQSLAAAQARQQLLEQRAKWKAGMADMQQQFEAVQGLVQVLEQRSACHKVELAQAQLAAEEARQQAALEQVSTTRMAAQLALAEAGQKRPWLRAELTAWLGIAGNMPGVPAGHPQPTYPSLLPAADSPYYTAGPAPRPDLPTPSDPLALEVLHAEVSRLVSEREQLLQQLSHQLQLVAAQSQVENLTRQLAAAHSAAATAAAAHASELEEAKQQAKDAQESCRQQVAEAARRATDAERESSKAVVLSRQLERQVARLRDKRASETAGQVADLQSQGRLNKAATFDVPAAAKAALTVTAGNVVAGTDE</sequence>
<reference evidence="3 4" key="1">
    <citation type="submission" date="2020-02" db="EMBL/GenBank/DDBJ databases">
        <title>Draft genome sequence of Haematococcus lacustris strain NIES-144.</title>
        <authorList>
            <person name="Morimoto D."/>
            <person name="Nakagawa S."/>
            <person name="Yoshida T."/>
            <person name="Sawayama S."/>
        </authorList>
    </citation>
    <scope>NUCLEOTIDE SEQUENCE [LARGE SCALE GENOMIC DNA]</scope>
    <source>
        <strain evidence="3 4">NIES-144</strain>
    </source>
</reference>
<proteinExistence type="predicted"/>
<evidence type="ECO:0000313" key="3">
    <source>
        <dbReference type="EMBL" id="GFH07598.1"/>
    </source>
</evidence>
<evidence type="ECO:0000256" key="2">
    <source>
        <dbReference type="SAM" id="MobiDB-lite"/>
    </source>
</evidence>
<feature type="compositionally biased region" description="Basic and acidic residues" evidence="2">
    <location>
        <begin position="218"/>
        <end position="230"/>
    </location>
</feature>